<evidence type="ECO:0000256" key="10">
    <source>
        <dbReference type="ARBA" id="ARBA00023004"/>
    </source>
</evidence>
<feature type="compositionally biased region" description="Low complexity" evidence="16">
    <location>
        <begin position="195"/>
        <end position="206"/>
    </location>
</feature>
<dbReference type="GO" id="GO:0098552">
    <property type="term" value="C:side of membrane"/>
    <property type="evidence" value="ECO:0007669"/>
    <property type="project" value="UniProtKB-KW"/>
</dbReference>
<keyword evidence="14" id="KW-0449">Lipoprotein</keyword>
<keyword evidence="7" id="KW-0336">GPI-anchor</keyword>
<keyword evidence="21" id="KW-1185">Reference proteome</keyword>
<dbReference type="GO" id="GO:0046872">
    <property type="term" value="F:metal ion binding"/>
    <property type="evidence" value="ECO:0007669"/>
    <property type="project" value="UniProtKB-UniRule"/>
</dbReference>
<name>A0AAD6J5G3_DREDA</name>
<keyword evidence="17" id="KW-1133">Transmembrane helix</keyword>
<keyword evidence="10 15" id="KW-0408">Iron</keyword>
<feature type="compositionally biased region" description="Basic and acidic residues" evidence="16">
    <location>
        <begin position="217"/>
        <end position="232"/>
    </location>
</feature>
<dbReference type="InterPro" id="IPR008427">
    <property type="entry name" value="Extracellular_membr_CFEM_dom"/>
</dbReference>
<dbReference type="GO" id="GO:0005576">
    <property type="term" value="C:extracellular region"/>
    <property type="evidence" value="ECO:0007669"/>
    <property type="project" value="UniProtKB-SubCell"/>
</dbReference>
<dbReference type="PANTHER" id="PTHR37928:SF2">
    <property type="entry name" value="GPI ANCHORED CFEM DOMAIN PROTEIN (AFU_ORTHOLOGUE AFUA_6G10580)"/>
    <property type="match status" value="1"/>
</dbReference>
<evidence type="ECO:0000256" key="13">
    <source>
        <dbReference type="ARBA" id="ARBA00023180"/>
    </source>
</evidence>
<evidence type="ECO:0000256" key="3">
    <source>
        <dbReference type="ARBA" id="ARBA00010031"/>
    </source>
</evidence>
<accession>A0AAD6J5G3</accession>
<feature type="disulfide bond" evidence="15">
    <location>
        <begin position="46"/>
        <end position="53"/>
    </location>
</feature>
<feature type="disulfide bond" evidence="15">
    <location>
        <begin position="32"/>
        <end position="72"/>
    </location>
</feature>
<evidence type="ECO:0000313" key="20">
    <source>
        <dbReference type="EMBL" id="KAJ6264928.1"/>
    </source>
</evidence>
<evidence type="ECO:0000256" key="2">
    <source>
        <dbReference type="ARBA" id="ARBA00004613"/>
    </source>
</evidence>
<feature type="transmembrane region" description="Helical" evidence="17">
    <location>
        <begin position="161"/>
        <end position="182"/>
    </location>
</feature>
<keyword evidence="6 15" id="KW-0349">Heme</keyword>
<gene>
    <name evidence="20" type="ORF">Dda_1081</name>
</gene>
<keyword evidence="4" id="KW-1003">Cell membrane</keyword>
<keyword evidence="12 15" id="KW-1015">Disulfide bond</keyword>
<evidence type="ECO:0000256" key="16">
    <source>
        <dbReference type="SAM" id="MobiDB-lite"/>
    </source>
</evidence>
<evidence type="ECO:0000256" key="4">
    <source>
        <dbReference type="ARBA" id="ARBA00022475"/>
    </source>
</evidence>
<evidence type="ECO:0000256" key="11">
    <source>
        <dbReference type="ARBA" id="ARBA00023136"/>
    </source>
</evidence>
<evidence type="ECO:0000313" key="21">
    <source>
        <dbReference type="Proteomes" id="UP001221413"/>
    </source>
</evidence>
<sequence>MILRRVFVLGHLLFVPLFPTATAQVTVAVPLCAVNCLADALLQSSCPQTDTRCLCQSTRYVSAAIDCIREACNALDIRQAEQYATENCRASGVVLSIPGSSSTTAGASSTTFATRTTASTTSTSADSNTTGGTAARETGSGSTTSGAAANGSGSSTNMGPIIGGAVGGVAALALIILGVMLVMRERRKKMAMAASSSSEPPSNSQSIWTGGNTYSWDPHRDVRDVQGGVADR</sequence>
<evidence type="ECO:0000256" key="7">
    <source>
        <dbReference type="ARBA" id="ARBA00022622"/>
    </source>
</evidence>
<evidence type="ECO:0000256" key="17">
    <source>
        <dbReference type="SAM" id="Phobius"/>
    </source>
</evidence>
<evidence type="ECO:0000256" key="1">
    <source>
        <dbReference type="ARBA" id="ARBA00004609"/>
    </source>
</evidence>
<evidence type="ECO:0000256" key="18">
    <source>
        <dbReference type="SAM" id="SignalP"/>
    </source>
</evidence>
<feature type="region of interest" description="Disordered" evidence="16">
    <location>
        <begin position="99"/>
        <end position="153"/>
    </location>
</feature>
<feature type="disulfide bond" evidence="15">
    <location>
        <begin position="36"/>
        <end position="67"/>
    </location>
</feature>
<feature type="disulfide bond" evidence="15">
    <location>
        <begin position="55"/>
        <end position="88"/>
    </location>
</feature>
<reference evidence="20" key="1">
    <citation type="submission" date="2023-01" db="EMBL/GenBank/DDBJ databases">
        <title>The chitinases involved in constricting ring structure development in the nematode-trapping fungus Drechslerella dactyloides.</title>
        <authorList>
            <person name="Wang R."/>
            <person name="Zhang L."/>
            <person name="Tang P."/>
            <person name="Li S."/>
            <person name="Liang L."/>
        </authorList>
    </citation>
    <scope>NUCLEOTIDE SEQUENCE</scope>
    <source>
        <strain evidence="20">YMF1.00031</strain>
    </source>
</reference>
<keyword evidence="17" id="KW-0812">Transmembrane</keyword>
<feature type="signal peptide" evidence="18">
    <location>
        <begin position="1"/>
        <end position="23"/>
    </location>
</feature>
<keyword evidence="8 15" id="KW-0479">Metal-binding</keyword>
<keyword evidence="13" id="KW-0325">Glycoprotein</keyword>
<evidence type="ECO:0000256" key="14">
    <source>
        <dbReference type="ARBA" id="ARBA00023288"/>
    </source>
</evidence>
<dbReference type="AlphaFoldDB" id="A0AAD6J5G3"/>
<dbReference type="EMBL" id="JAQGDS010000001">
    <property type="protein sequence ID" value="KAJ6264928.1"/>
    <property type="molecule type" value="Genomic_DNA"/>
</dbReference>
<evidence type="ECO:0000256" key="12">
    <source>
        <dbReference type="ARBA" id="ARBA00023157"/>
    </source>
</evidence>
<dbReference type="SMART" id="SM00747">
    <property type="entry name" value="CFEM"/>
    <property type="match status" value="1"/>
</dbReference>
<evidence type="ECO:0000256" key="9">
    <source>
        <dbReference type="ARBA" id="ARBA00022729"/>
    </source>
</evidence>
<feature type="region of interest" description="Disordered" evidence="16">
    <location>
        <begin position="192"/>
        <end position="232"/>
    </location>
</feature>
<feature type="domain" description="CFEM" evidence="19">
    <location>
        <begin position="4"/>
        <end position="112"/>
    </location>
</feature>
<proteinExistence type="inferred from homology"/>
<dbReference type="PANTHER" id="PTHR37928">
    <property type="entry name" value="CFEM DOMAIN PROTEIN (AFU_ORTHOLOGUE AFUA_6G14090)"/>
    <property type="match status" value="1"/>
</dbReference>
<evidence type="ECO:0000256" key="6">
    <source>
        <dbReference type="ARBA" id="ARBA00022617"/>
    </source>
</evidence>
<organism evidence="20 21">
    <name type="scientific">Drechslerella dactyloides</name>
    <name type="common">Nematode-trapping fungus</name>
    <name type="synonym">Arthrobotrys dactyloides</name>
    <dbReference type="NCBI Taxonomy" id="74499"/>
    <lineage>
        <taxon>Eukaryota</taxon>
        <taxon>Fungi</taxon>
        <taxon>Dikarya</taxon>
        <taxon>Ascomycota</taxon>
        <taxon>Pezizomycotina</taxon>
        <taxon>Orbiliomycetes</taxon>
        <taxon>Orbiliales</taxon>
        <taxon>Orbiliaceae</taxon>
        <taxon>Drechslerella</taxon>
    </lineage>
</organism>
<evidence type="ECO:0000256" key="5">
    <source>
        <dbReference type="ARBA" id="ARBA00022525"/>
    </source>
</evidence>
<evidence type="ECO:0000259" key="19">
    <source>
        <dbReference type="PROSITE" id="PS52012"/>
    </source>
</evidence>
<keyword evidence="11 17" id="KW-0472">Membrane</keyword>
<keyword evidence="9 18" id="KW-0732">Signal</keyword>
<evidence type="ECO:0000256" key="15">
    <source>
        <dbReference type="PROSITE-ProRule" id="PRU01356"/>
    </source>
</evidence>
<comment type="caution">
    <text evidence="20">The sequence shown here is derived from an EMBL/GenBank/DDBJ whole genome shotgun (WGS) entry which is preliminary data.</text>
</comment>
<feature type="chain" id="PRO_5042136562" description="CFEM domain-containing protein" evidence="18">
    <location>
        <begin position="24"/>
        <end position="232"/>
    </location>
</feature>
<feature type="binding site" description="axial binding residue" evidence="15">
    <location>
        <position position="50"/>
    </location>
    <ligand>
        <name>heme</name>
        <dbReference type="ChEBI" id="CHEBI:30413"/>
    </ligand>
    <ligandPart>
        <name>Fe</name>
        <dbReference type="ChEBI" id="CHEBI:18248"/>
    </ligandPart>
</feature>
<evidence type="ECO:0000256" key="8">
    <source>
        <dbReference type="ARBA" id="ARBA00022723"/>
    </source>
</evidence>
<protein>
    <recommendedName>
        <fullName evidence="19">CFEM domain-containing protein</fullName>
    </recommendedName>
</protein>
<comment type="subcellular location">
    <subcellularLocation>
        <location evidence="1">Cell membrane</location>
        <topology evidence="1">Lipid-anchor</topology>
        <topology evidence="1">GPI-anchor</topology>
    </subcellularLocation>
    <subcellularLocation>
        <location evidence="2">Secreted</location>
    </subcellularLocation>
</comment>
<dbReference type="InterPro" id="IPR051735">
    <property type="entry name" value="CFEM_domain"/>
</dbReference>
<dbReference type="Pfam" id="PF05730">
    <property type="entry name" value="CFEM"/>
    <property type="match status" value="1"/>
</dbReference>
<dbReference type="Proteomes" id="UP001221413">
    <property type="component" value="Unassembled WGS sequence"/>
</dbReference>
<keyword evidence="5" id="KW-0964">Secreted</keyword>
<comment type="similarity">
    <text evidence="3">Belongs to the RBT5 family.</text>
</comment>
<dbReference type="PROSITE" id="PS52012">
    <property type="entry name" value="CFEM"/>
    <property type="match status" value="1"/>
</dbReference>
<dbReference type="GO" id="GO:0005886">
    <property type="term" value="C:plasma membrane"/>
    <property type="evidence" value="ECO:0007669"/>
    <property type="project" value="UniProtKB-SubCell"/>
</dbReference>